<dbReference type="EMBL" id="MBFT01000865">
    <property type="protein sequence ID" value="PVU86677.1"/>
    <property type="molecule type" value="Genomic_DNA"/>
</dbReference>
<name>A0A2T9Y2Z5_9FUNG</name>
<keyword evidence="1" id="KW-0732">Signal</keyword>
<dbReference type="Proteomes" id="UP000245699">
    <property type="component" value="Unassembled WGS sequence"/>
</dbReference>
<accession>A0A2T9Y2Z5</accession>
<evidence type="ECO:0000313" key="3">
    <source>
        <dbReference type="Proteomes" id="UP000245699"/>
    </source>
</evidence>
<feature type="chain" id="PRO_5015612797" description="Lipoprotein" evidence="1">
    <location>
        <begin position="23"/>
        <end position="123"/>
    </location>
</feature>
<dbReference type="PROSITE" id="PS51257">
    <property type="entry name" value="PROKAR_LIPOPROTEIN"/>
    <property type="match status" value="1"/>
</dbReference>
<dbReference type="AlphaFoldDB" id="A0A2T9Y2Z5"/>
<comment type="caution">
    <text evidence="2">The sequence shown here is derived from an EMBL/GenBank/DDBJ whole genome shotgun (WGS) entry which is preliminary data.</text>
</comment>
<evidence type="ECO:0000313" key="2">
    <source>
        <dbReference type="EMBL" id="PVU86677.1"/>
    </source>
</evidence>
<evidence type="ECO:0008006" key="4">
    <source>
        <dbReference type="Google" id="ProtNLM"/>
    </source>
</evidence>
<gene>
    <name evidence="2" type="ORF">BB559_006449</name>
</gene>
<feature type="signal peptide" evidence="1">
    <location>
        <begin position="1"/>
        <end position="22"/>
    </location>
</feature>
<reference evidence="2 3" key="1">
    <citation type="journal article" date="2018" name="MBio">
        <title>Comparative Genomics Reveals the Core Gene Toolbox for the Fungus-Insect Symbiosis.</title>
        <authorList>
            <person name="Wang Y."/>
            <person name="Stata M."/>
            <person name="Wang W."/>
            <person name="Stajich J.E."/>
            <person name="White M.M."/>
            <person name="Moncalvo J.M."/>
        </authorList>
    </citation>
    <scope>NUCLEOTIDE SEQUENCE [LARGE SCALE GENOMIC DNA]</scope>
    <source>
        <strain evidence="2 3">AUS-77-4</strain>
    </source>
</reference>
<protein>
    <recommendedName>
        <fullName evidence="4">Lipoprotein</fullName>
    </recommendedName>
</protein>
<sequence length="123" mass="13956">MKSYGKTSSLTALLTFCSIAAGSCIDLTLKASSIGGNFITQAILRENGNIKISLSKNIPNGSPSHQIFKENGYELTVYHKENIWTLDMPKHFSGKRTLKWDLIYCDDTKQSCWWVYQDSYCFQ</sequence>
<organism evidence="2 3">
    <name type="scientific">Furculomyces boomerangus</name>
    <dbReference type="NCBI Taxonomy" id="61424"/>
    <lineage>
        <taxon>Eukaryota</taxon>
        <taxon>Fungi</taxon>
        <taxon>Fungi incertae sedis</taxon>
        <taxon>Zoopagomycota</taxon>
        <taxon>Kickxellomycotina</taxon>
        <taxon>Harpellomycetes</taxon>
        <taxon>Harpellales</taxon>
        <taxon>Harpellaceae</taxon>
        <taxon>Furculomyces</taxon>
    </lineage>
</organism>
<keyword evidence="3" id="KW-1185">Reference proteome</keyword>
<proteinExistence type="predicted"/>
<evidence type="ECO:0000256" key="1">
    <source>
        <dbReference type="SAM" id="SignalP"/>
    </source>
</evidence>